<dbReference type="Proteomes" id="UP001610335">
    <property type="component" value="Unassembled WGS sequence"/>
</dbReference>
<organism evidence="1 2">
    <name type="scientific">Aspergillus cavernicola</name>
    <dbReference type="NCBI Taxonomy" id="176166"/>
    <lineage>
        <taxon>Eukaryota</taxon>
        <taxon>Fungi</taxon>
        <taxon>Dikarya</taxon>
        <taxon>Ascomycota</taxon>
        <taxon>Pezizomycotina</taxon>
        <taxon>Eurotiomycetes</taxon>
        <taxon>Eurotiomycetidae</taxon>
        <taxon>Eurotiales</taxon>
        <taxon>Aspergillaceae</taxon>
        <taxon>Aspergillus</taxon>
        <taxon>Aspergillus subgen. Nidulantes</taxon>
    </lineage>
</organism>
<sequence>MTSCQHSPLSLIFAFDILDIPPLPAANTNKHQYWTCPILTRKHGPGLSTSAVLNSPPPNFKPSTLKGLAVLKEYWQRYTYICSDRTRDRTSLTYS</sequence>
<proteinExistence type="predicted"/>
<comment type="caution">
    <text evidence="1">The sequence shown here is derived from an EMBL/GenBank/DDBJ whole genome shotgun (WGS) entry which is preliminary data.</text>
</comment>
<protein>
    <submittedName>
        <fullName evidence="1">Uncharacterized protein</fullName>
    </submittedName>
</protein>
<evidence type="ECO:0000313" key="1">
    <source>
        <dbReference type="EMBL" id="KAL2833279.1"/>
    </source>
</evidence>
<accession>A0ABR4J182</accession>
<evidence type="ECO:0000313" key="2">
    <source>
        <dbReference type="Proteomes" id="UP001610335"/>
    </source>
</evidence>
<reference evidence="1 2" key="1">
    <citation type="submission" date="2024-07" db="EMBL/GenBank/DDBJ databases">
        <title>Section-level genome sequencing and comparative genomics of Aspergillus sections Usti and Cavernicolus.</title>
        <authorList>
            <consortium name="Lawrence Berkeley National Laboratory"/>
            <person name="Nybo J.L."/>
            <person name="Vesth T.C."/>
            <person name="Theobald S."/>
            <person name="Frisvad J.C."/>
            <person name="Larsen T.O."/>
            <person name="Kjaerboelling I."/>
            <person name="Rothschild-Mancinelli K."/>
            <person name="Lyhne E.K."/>
            <person name="Kogle M.E."/>
            <person name="Barry K."/>
            <person name="Clum A."/>
            <person name="Na H."/>
            <person name="Ledsgaard L."/>
            <person name="Lin J."/>
            <person name="Lipzen A."/>
            <person name="Kuo A."/>
            <person name="Riley R."/>
            <person name="Mondo S."/>
            <person name="LaButti K."/>
            <person name="Haridas S."/>
            <person name="Pangalinan J."/>
            <person name="Salamov A.A."/>
            <person name="Simmons B.A."/>
            <person name="Magnuson J.K."/>
            <person name="Chen J."/>
            <person name="Drula E."/>
            <person name="Henrissat B."/>
            <person name="Wiebenga A."/>
            <person name="Lubbers R.J."/>
            <person name="Gomes A.C."/>
            <person name="Makela M.R."/>
            <person name="Stajich J."/>
            <person name="Grigoriev I.V."/>
            <person name="Mortensen U.H."/>
            <person name="De vries R.P."/>
            <person name="Baker S.E."/>
            <person name="Andersen M.R."/>
        </authorList>
    </citation>
    <scope>NUCLEOTIDE SEQUENCE [LARGE SCALE GENOMIC DNA]</scope>
    <source>
        <strain evidence="1 2">CBS 600.67</strain>
    </source>
</reference>
<gene>
    <name evidence="1" type="ORF">BDW59DRAFT_77720</name>
</gene>
<name>A0ABR4J182_9EURO</name>
<dbReference type="EMBL" id="JBFXLS010000004">
    <property type="protein sequence ID" value="KAL2833279.1"/>
    <property type="molecule type" value="Genomic_DNA"/>
</dbReference>
<keyword evidence="2" id="KW-1185">Reference proteome</keyword>